<evidence type="ECO:0000256" key="7">
    <source>
        <dbReference type="ARBA" id="ARBA00022692"/>
    </source>
</evidence>
<dbReference type="PANTHER" id="PTHR30625">
    <property type="entry name" value="PROTEIN TOLQ"/>
    <property type="match status" value="1"/>
</dbReference>
<dbReference type="AlphaFoldDB" id="A0A1A9RCE5"/>
<feature type="transmembrane region" description="Helical" evidence="13">
    <location>
        <begin position="170"/>
        <end position="192"/>
    </location>
</feature>
<dbReference type="Proteomes" id="UP000078003">
    <property type="component" value="Unassembled WGS sequence"/>
</dbReference>
<keyword evidence="4 12" id="KW-0813">Transport</keyword>
<keyword evidence="7 13" id="KW-0812">Transmembrane</keyword>
<accession>A0A1A9RCE5</accession>
<evidence type="ECO:0000256" key="3">
    <source>
        <dbReference type="ARBA" id="ARBA00022093"/>
    </source>
</evidence>
<dbReference type="GO" id="GO:0017038">
    <property type="term" value="P:protein import"/>
    <property type="evidence" value="ECO:0007669"/>
    <property type="project" value="TreeGrafter"/>
</dbReference>
<proteinExistence type="inferred from homology"/>
<keyword evidence="6" id="KW-0997">Cell inner membrane</keyword>
<evidence type="ECO:0000256" key="12">
    <source>
        <dbReference type="RuleBase" id="RU004057"/>
    </source>
</evidence>
<dbReference type="GO" id="GO:0005886">
    <property type="term" value="C:plasma membrane"/>
    <property type="evidence" value="ECO:0007669"/>
    <property type="project" value="UniProtKB-SubCell"/>
</dbReference>
<comment type="similarity">
    <text evidence="12">Belongs to the exbB/tolQ family.</text>
</comment>
<name>A0A1A9RCE5_EIKCO</name>
<organism evidence="15 16">
    <name type="scientific">Eikenella corrodens</name>
    <dbReference type="NCBI Taxonomy" id="539"/>
    <lineage>
        <taxon>Bacteria</taxon>
        <taxon>Pseudomonadati</taxon>
        <taxon>Pseudomonadota</taxon>
        <taxon>Betaproteobacteria</taxon>
        <taxon>Neisseriales</taxon>
        <taxon>Neisseriaceae</taxon>
        <taxon>Eikenella</taxon>
    </lineage>
</organism>
<keyword evidence="10 13" id="KW-0472">Membrane</keyword>
<evidence type="ECO:0000256" key="8">
    <source>
        <dbReference type="ARBA" id="ARBA00022927"/>
    </source>
</evidence>
<keyword evidence="5" id="KW-1003">Cell membrane</keyword>
<comment type="subcellular location">
    <subcellularLocation>
        <location evidence="1">Cell inner membrane</location>
        <topology evidence="1">Multi-pass membrane protein</topology>
    </subcellularLocation>
    <subcellularLocation>
        <location evidence="12">Membrane</location>
        <topology evidence="12">Multi-pass membrane protein</topology>
    </subcellularLocation>
</comment>
<evidence type="ECO:0000313" key="16">
    <source>
        <dbReference type="Proteomes" id="UP000078003"/>
    </source>
</evidence>
<keyword evidence="9 13" id="KW-1133">Transmembrane helix</keyword>
<feature type="domain" description="MotA/TolQ/ExbB proton channel" evidence="14">
    <location>
        <begin position="104"/>
        <end position="203"/>
    </location>
</feature>
<protein>
    <recommendedName>
        <fullName evidence="3">Biopolymer transport protein ExbB</fullName>
    </recommendedName>
</protein>
<gene>
    <name evidence="15" type="ORF">A7P85_06860</name>
</gene>
<evidence type="ECO:0000256" key="2">
    <source>
        <dbReference type="ARBA" id="ARBA00011471"/>
    </source>
</evidence>
<comment type="subunit">
    <text evidence="2">The accessory proteins ExbB and ExbD seem to form a complex with TonB.</text>
</comment>
<dbReference type="EMBL" id="LXSF01000007">
    <property type="protein sequence ID" value="OAM16129.1"/>
    <property type="molecule type" value="Genomic_DNA"/>
</dbReference>
<feature type="transmembrane region" description="Helical" evidence="13">
    <location>
        <begin position="12"/>
        <end position="33"/>
    </location>
</feature>
<sequence>MNLGHVFAQGDIVLITVFLLLLLMSVLTWWIIIMRSFRLHQVRHANRGTIESVATVASLDDMLRLAKAHPSPLADLTESAIQAARQYRANPASQLTSIPLGDYLVQHIRHKMDIAKRGLNGGLTILASVGATAPFIGLFGTVWGIYHALENISLQGQVNIATVAGPIGEALVATAVGLFAAIPAVLAYNFIVFGNKQVVQDMDAYAYDLHVKIMNNKE</sequence>
<dbReference type="Pfam" id="PF01618">
    <property type="entry name" value="MotA_ExbB"/>
    <property type="match status" value="1"/>
</dbReference>
<dbReference type="InterPro" id="IPR050790">
    <property type="entry name" value="ExbB/TolQ_transport"/>
</dbReference>
<keyword evidence="8 12" id="KW-0653">Protein transport</keyword>
<evidence type="ECO:0000256" key="10">
    <source>
        <dbReference type="ARBA" id="ARBA00023136"/>
    </source>
</evidence>
<dbReference type="PANTHER" id="PTHR30625:SF14">
    <property type="entry name" value="BIOPOLYMER TRANSPORT PROTEIN EXBB"/>
    <property type="match status" value="1"/>
</dbReference>
<evidence type="ECO:0000313" key="15">
    <source>
        <dbReference type="EMBL" id="OAM16129.1"/>
    </source>
</evidence>
<evidence type="ECO:0000256" key="13">
    <source>
        <dbReference type="SAM" id="Phobius"/>
    </source>
</evidence>
<dbReference type="InterPro" id="IPR002898">
    <property type="entry name" value="MotA_ExbB_proton_chnl"/>
</dbReference>
<evidence type="ECO:0000256" key="4">
    <source>
        <dbReference type="ARBA" id="ARBA00022448"/>
    </source>
</evidence>
<comment type="function">
    <text evidence="11">Involved in the TonB-dependent energy-dependent transport of various receptor-bound substrates. Protects ExbD from proteolytic degradation and functionally stabilizes TonB.</text>
</comment>
<dbReference type="RefSeq" id="WP_049259145.1">
    <property type="nucleotide sequence ID" value="NZ_JVFA01000092.1"/>
</dbReference>
<evidence type="ECO:0000256" key="6">
    <source>
        <dbReference type="ARBA" id="ARBA00022519"/>
    </source>
</evidence>
<feature type="transmembrane region" description="Helical" evidence="13">
    <location>
        <begin position="119"/>
        <end position="146"/>
    </location>
</feature>
<evidence type="ECO:0000256" key="5">
    <source>
        <dbReference type="ARBA" id="ARBA00022475"/>
    </source>
</evidence>
<comment type="caution">
    <text evidence="15">The sequence shown here is derived from an EMBL/GenBank/DDBJ whole genome shotgun (WGS) entry which is preliminary data.</text>
</comment>
<evidence type="ECO:0000259" key="14">
    <source>
        <dbReference type="Pfam" id="PF01618"/>
    </source>
</evidence>
<evidence type="ECO:0000256" key="1">
    <source>
        <dbReference type="ARBA" id="ARBA00004429"/>
    </source>
</evidence>
<evidence type="ECO:0000256" key="11">
    <source>
        <dbReference type="ARBA" id="ARBA00024816"/>
    </source>
</evidence>
<evidence type="ECO:0000256" key="9">
    <source>
        <dbReference type="ARBA" id="ARBA00022989"/>
    </source>
</evidence>
<reference evidence="16" key="1">
    <citation type="submission" date="2016-05" db="EMBL/GenBank/DDBJ databases">
        <title>Draft genome of Corynebacterium afermentans subsp. afermentans LCDC 88199T.</title>
        <authorList>
            <person name="Bernier A.-M."/>
            <person name="Bernard K."/>
        </authorList>
    </citation>
    <scope>NUCLEOTIDE SEQUENCE [LARGE SCALE GENOMIC DNA]</scope>
    <source>
        <strain evidence="16">NML01-0328</strain>
    </source>
</reference>